<keyword evidence="2" id="KW-1185">Reference proteome</keyword>
<evidence type="ECO:0000313" key="2">
    <source>
        <dbReference type="Proteomes" id="UP001500218"/>
    </source>
</evidence>
<accession>A0ABN2LGS7</accession>
<protein>
    <submittedName>
        <fullName evidence="1">Uncharacterized protein</fullName>
    </submittedName>
</protein>
<reference evidence="1 2" key="1">
    <citation type="journal article" date="2019" name="Int. J. Syst. Evol. Microbiol.">
        <title>The Global Catalogue of Microorganisms (GCM) 10K type strain sequencing project: providing services to taxonomists for standard genome sequencing and annotation.</title>
        <authorList>
            <consortium name="The Broad Institute Genomics Platform"/>
            <consortium name="The Broad Institute Genome Sequencing Center for Infectious Disease"/>
            <person name="Wu L."/>
            <person name="Ma J."/>
        </authorList>
    </citation>
    <scope>NUCLEOTIDE SEQUENCE [LARGE SCALE GENOMIC DNA]</scope>
    <source>
        <strain evidence="1 2">JCM 13250</strain>
    </source>
</reference>
<evidence type="ECO:0000313" key="1">
    <source>
        <dbReference type="EMBL" id="GAA1787810.1"/>
    </source>
</evidence>
<comment type="caution">
    <text evidence="1">The sequence shown here is derived from an EMBL/GenBank/DDBJ whole genome shotgun (WGS) entry which is preliminary data.</text>
</comment>
<gene>
    <name evidence="1" type="ORF">GCM10009682_07270</name>
</gene>
<name>A0ABN2LGS7_9ACTN</name>
<dbReference type="EMBL" id="BAAALT010000014">
    <property type="protein sequence ID" value="GAA1787810.1"/>
    <property type="molecule type" value="Genomic_DNA"/>
</dbReference>
<sequence>MWRGEDPYGSPDVRMWRRGHTRRVASLLESGTVTLELRDGVPVITLAVEVPAEDLTGEWSVLNRLMMLVVDGPGDAGFLCRRLGPEGDLAPAGWDEAFDRAAGAHVVFGTTPDAPTLFARTAD</sequence>
<proteinExistence type="predicted"/>
<organism evidence="1 2">
    <name type="scientific">Luedemannella flava</name>
    <dbReference type="NCBI Taxonomy" id="349316"/>
    <lineage>
        <taxon>Bacteria</taxon>
        <taxon>Bacillati</taxon>
        <taxon>Actinomycetota</taxon>
        <taxon>Actinomycetes</taxon>
        <taxon>Micromonosporales</taxon>
        <taxon>Micromonosporaceae</taxon>
        <taxon>Luedemannella</taxon>
    </lineage>
</organism>
<dbReference type="Proteomes" id="UP001500218">
    <property type="component" value="Unassembled WGS sequence"/>
</dbReference>